<accession>M8AUS9</accession>
<proteinExistence type="predicted"/>
<name>M8AUS9_AEGTA</name>
<reference evidence="1" key="1">
    <citation type="submission" date="2015-06" db="UniProtKB">
        <authorList>
            <consortium name="EnsemblPlants"/>
        </authorList>
    </citation>
    <scope>IDENTIFICATION</scope>
</reference>
<dbReference type="EnsemblPlants" id="EMT08217">
    <property type="protein sequence ID" value="EMT08217"/>
    <property type="gene ID" value="F775_25045"/>
</dbReference>
<sequence length="66" mass="7136">MAAKKSRAQILEDYRLTHPCPACEMPLIHVKGTLGHSKATCDGYKAAMAREAAVKAKKAANKPTKK</sequence>
<organism evidence="1">
    <name type="scientific">Aegilops tauschii</name>
    <name type="common">Tausch's goatgrass</name>
    <name type="synonym">Aegilops squarrosa</name>
    <dbReference type="NCBI Taxonomy" id="37682"/>
    <lineage>
        <taxon>Eukaryota</taxon>
        <taxon>Viridiplantae</taxon>
        <taxon>Streptophyta</taxon>
        <taxon>Embryophyta</taxon>
        <taxon>Tracheophyta</taxon>
        <taxon>Spermatophyta</taxon>
        <taxon>Magnoliopsida</taxon>
        <taxon>Liliopsida</taxon>
        <taxon>Poales</taxon>
        <taxon>Poaceae</taxon>
        <taxon>BOP clade</taxon>
        <taxon>Pooideae</taxon>
        <taxon>Triticodae</taxon>
        <taxon>Triticeae</taxon>
        <taxon>Triticinae</taxon>
        <taxon>Aegilops</taxon>
    </lineage>
</organism>
<protein>
    <submittedName>
        <fullName evidence="1">Uncharacterized protein</fullName>
    </submittedName>
</protein>
<evidence type="ECO:0000313" key="1">
    <source>
        <dbReference type="EnsemblPlants" id="EMT08217"/>
    </source>
</evidence>
<dbReference type="AlphaFoldDB" id="M8AUS9"/>